<evidence type="ECO:0000313" key="4">
    <source>
        <dbReference type="Proteomes" id="UP000636709"/>
    </source>
</evidence>
<dbReference type="EMBL" id="JACEFO010001753">
    <property type="protein sequence ID" value="KAF8711350.1"/>
    <property type="molecule type" value="Genomic_DNA"/>
</dbReference>
<organism evidence="3 4">
    <name type="scientific">Digitaria exilis</name>
    <dbReference type="NCBI Taxonomy" id="1010633"/>
    <lineage>
        <taxon>Eukaryota</taxon>
        <taxon>Viridiplantae</taxon>
        <taxon>Streptophyta</taxon>
        <taxon>Embryophyta</taxon>
        <taxon>Tracheophyta</taxon>
        <taxon>Spermatophyta</taxon>
        <taxon>Magnoliopsida</taxon>
        <taxon>Liliopsida</taxon>
        <taxon>Poales</taxon>
        <taxon>Poaceae</taxon>
        <taxon>PACMAD clade</taxon>
        <taxon>Panicoideae</taxon>
        <taxon>Panicodae</taxon>
        <taxon>Paniceae</taxon>
        <taxon>Anthephorinae</taxon>
        <taxon>Digitaria</taxon>
    </lineage>
</organism>
<evidence type="ECO:0000256" key="1">
    <source>
        <dbReference type="SAM" id="MobiDB-lite"/>
    </source>
</evidence>
<feature type="region of interest" description="Disordered" evidence="1">
    <location>
        <begin position="1"/>
        <end position="26"/>
    </location>
</feature>
<name>A0A835BUL2_9POAL</name>
<feature type="transmembrane region" description="Helical" evidence="2">
    <location>
        <begin position="159"/>
        <end position="182"/>
    </location>
</feature>
<keyword evidence="2" id="KW-0812">Transmembrane</keyword>
<evidence type="ECO:0000256" key="2">
    <source>
        <dbReference type="SAM" id="Phobius"/>
    </source>
</evidence>
<protein>
    <submittedName>
        <fullName evidence="3">Uncharacterized protein</fullName>
    </submittedName>
</protein>
<keyword evidence="2" id="KW-1133">Transmembrane helix</keyword>
<gene>
    <name evidence="3" type="ORF">HU200_029379</name>
</gene>
<keyword evidence="2" id="KW-0472">Membrane</keyword>
<evidence type="ECO:0000313" key="3">
    <source>
        <dbReference type="EMBL" id="KAF8711350.1"/>
    </source>
</evidence>
<comment type="caution">
    <text evidence="3">The sequence shown here is derived from an EMBL/GenBank/DDBJ whole genome shotgun (WGS) entry which is preliminary data.</text>
</comment>
<sequence length="232" mass="25098">MVTRSEARAQSPSTVGPTHLPRSCPPLVLPPASRSLARRRRPLPFRVEAVERKRPATGATAAAASPAELELRWVCPVAVDRHWYTDETPVRFAVVLGGCNGHVAEVSLAVKDADSVAVSGEGTLCLLAAAMEGAGGGQEAVWRNRQAQEGEQGAPRRRVVLVAVASAVVVLTCLAAVALRLMETDKCKPALEEVVGMVWRMWSDAMEAWPRVDLEERAPWLYIGERESSMGR</sequence>
<dbReference type="Proteomes" id="UP000636709">
    <property type="component" value="Unassembled WGS sequence"/>
</dbReference>
<proteinExistence type="predicted"/>
<accession>A0A835BUL2</accession>
<reference evidence="3" key="1">
    <citation type="submission" date="2020-07" db="EMBL/GenBank/DDBJ databases">
        <title>Genome sequence and genetic diversity analysis of an under-domesticated orphan crop, white fonio (Digitaria exilis).</title>
        <authorList>
            <person name="Bennetzen J.L."/>
            <person name="Chen S."/>
            <person name="Ma X."/>
            <person name="Wang X."/>
            <person name="Yssel A.E.J."/>
            <person name="Chaluvadi S.R."/>
            <person name="Johnson M."/>
            <person name="Gangashetty P."/>
            <person name="Hamidou F."/>
            <person name="Sanogo M.D."/>
            <person name="Zwaenepoel A."/>
            <person name="Wallace J."/>
            <person name="Van De Peer Y."/>
            <person name="Van Deynze A."/>
        </authorList>
    </citation>
    <scope>NUCLEOTIDE SEQUENCE</scope>
    <source>
        <tissue evidence="3">Leaves</tissue>
    </source>
</reference>
<dbReference type="AlphaFoldDB" id="A0A835BUL2"/>
<dbReference type="OrthoDB" id="671172at2759"/>
<keyword evidence="4" id="KW-1185">Reference proteome</keyword>